<comment type="caution">
    <text evidence="2">The sequence shown here is derived from an EMBL/GenBank/DDBJ whole genome shotgun (WGS) entry which is preliminary data.</text>
</comment>
<dbReference type="EMBL" id="VULU01000020">
    <property type="protein sequence ID" value="MSS48930.1"/>
    <property type="molecule type" value="Genomic_DNA"/>
</dbReference>
<feature type="signal peptide" evidence="1">
    <location>
        <begin position="1"/>
        <end position="19"/>
    </location>
</feature>
<feature type="chain" id="PRO_5029514489" evidence="1">
    <location>
        <begin position="20"/>
        <end position="241"/>
    </location>
</feature>
<evidence type="ECO:0000313" key="3">
    <source>
        <dbReference type="Proteomes" id="UP000460950"/>
    </source>
</evidence>
<dbReference type="Proteomes" id="UP000460950">
    <property type="component" value="Unassembled WGS sequence"/>
</dbReference>
<dbReference type="RefSeq" id="WP_154577423.1">
    <property type="nucleotide sequence ID" value="NZ_VULU01000020.1"/>
</dbReference>
<gene>
    <name evidence="2" type="ORF">FYJ30_11605</name>
</gene>
<reference evidence="2 3" key="1">
    <citation type="submission" date="2019-09" db="EMBL/GenBank/DDBJ databases">
        <title>In-depth cultivation of the pig gut microbiome towards novel bacterial diversity and tailored functional studies.</title>
        <authorList>
            <person name="Wylensek D."/>
            <person name="Hitch T.C.A."/>
            <person name="Clavel T."/>
        </authorList>
    </citation>
    <scope>NUCLEOTIDE SEQUENCE [LARGE SCALE GENOMIC DNA]</scope>
    <source>
        <strain evidence="2 3">WCA-389-WT-3C</strain>
    </source>
</reference>
<evidence type="ECO:0000313" key="2">
    <source>
        <dbReference type="EMBL" id="MSS48930.1"/>
    </source>
</evidence>
<protein>
    <submittedName>
        <fullName evidence="2">Uncharacterized protein</fullName>
    </submittedName>
</protein>
<accession>A0A7K0JGB3</accession>
<keyword evidence="1" id="KW-0732">Signal</keyword>
<organism evidence="2 3">
    <name type="scientific">Phocaeicola vulgatus</name>
    <name type="common">Bacteroides vulgatus</name>
    <dbReference type="NCBI Taxonomy" id="821"/>
    <lineage>
        <taxon>Bacteria</taxon>
        <taxon>Pseudomonadati</taxon>
        <taxon>Bacteroidota</taxon>
        <taxon>Bacteroidia</taxon>
        <taxon>Bacteroidales</taxon>
        <taxon>Bacteroidaceae</taxon>
        <taxon>Phocaeicola</taxon>
    </lineage>
</organism>
<proteinExistence type="predicted"/>
<sequence length="241" mass="25932">MKKLFVSLCLFFSITLAYSQDLRFPEPEFINSYCILTSDSTYDTLPKENGIIGKHENKTKGLLSKIGKVADVASSASGLGAVIGANVGSVDGVMTGIKVASTASSVGSLAGSASALAGSSGMDIIFRGKSSSYSYENNGGDIRLLIKAESNEEDPLGIYRIVKFNTNKKERRIQWIEFDSSFLSSDEASKGGFLNFVGHKYGEQSYLLTIPAEEVEKGEYGIFYMSIITSTTIPVGTFSIK</sequence>
<dbReference type="AlphaFoldDB" id="A0A7K0JGB3"/>
<name>A0A7K0JGB3_PHOVU</name>
<evidence type="ECO:0000256" key="1">
    <source>
        <dbReference type="SAM" id="SignalP"/>
    </source>
</evidence>